<dbReference type="PANTHER" id="PTHR11614">
    <property type="entry name" value="PHOSPHOLIPASE-RELATED"/>
    <property type="match status" value="1"/>
</dbReference>
<dbReference type="OrthoDB" id="9801217at2"/>
<reference evidence="2 3" key="1">
    <citation type="submission" date="2013-10" db="EMBL/GenBank/DDBJ databases">
        <authorList>
            <person name="Wang G."/>
            <person name="Zhuang W."/>
        </authorList>
    </citation>
    <scope>NUCLEOTIDE SEQUENCE [LARGE SCALE GENOMIC DNA]</scope>
    <source>
        <strain evidence="2 3">DSM 20118</strain>
    </source>
</reference>
<sequence length="325" mass="35853">MVGRWGPDVLGDDFRARTLPLEPDDEGDVVATLVRYAPPTPEPVRPARAVLYVHGWSDYFFQTGLAAYWHAQGAAFYALDLRKYGRSLRPHQTPGYVDDLRTYDEDLDAALAQVRHDLGPRARVMIMGHSTGGLVAALWADRNPGRIAGLVLNSPWLELQGSAVLRHVSAPAIARMAQLQPRAPLPNIDPGYYARTIRAADGGEWTYEDRWRPVPSFPVRAGWLSAIMTGHAQVARGLAIDVPVLTLVSARTVISRRWNEDMRASDIVLDVELVARRAVQLGPVVSVVRVAGGLHDLTLSPAPVRARFYAEITRWSGSYGWVAPD</sequence>
<gene>
    <name evidence="2" type="ORF">Q760_06000</name>
</gene>
<dbReference type="InterPro" id="IPR051044">
    <property type="entry name" value="MAG_DAG_Lipase"/>
</dbReference>
<evidence type="ECO:0000313" key="2">
    <source>
        <dbReference type="EMBL" id="KGM00793.1"/>
    </source>
</evidence>
<name>A0A0A0B3P1_9CELL</name>
<feature type="domain" description="Serine aminopeptidase S33" evidence="1">
    <location>
        <begin position="46"/>
        <end position="251"/>
    </location>
</feature>
<dbReference type="STRING" id="1408250.Q760_06000"/>
<dbReference type="InterPro" id="IPR029058">
    <property type="entry name" value="AB_hydrolase_fold"/>
</dbReference>
<dbReference type="InterPro" id="IPR022742">
    <property type="entry name" value="Hydrolase_4"/>
</dbReference>
<evidence type="ECO:0000259" key="1">
    <source>
        <dbReference type="Pfam" id="PF12146"/>
    </source>
</evidence>
<proteinExistence type="predicted"/>
<dbReference type="AlphaFoldDB" id="A0A0A0B3P1"/>
<accession>A0A0A0B3P1</accession>
<keyword evidence="3" id="KW-1185">Reference proteome</keyword>
<dbReference type="Proteomes" id="UP000029833">
    <property type="component" value="Unassembled WGS sequence"/>
</dbReference>
<dbReference type="Pfam" id="PF12146">
    <property type="entry name" value="Hydrolase_4"/>
    <property type="match status" value="1"/>
</dbReference>
<dbReference type="GO" id="GO:0016787">
    <property type="term" value="F:hydrolase activity"/>
    <property type="evidence" value="ECO:0007669"/>
    <property type="project" value="UniProtKB-KW"/>
</dbReference>
<dbReference type="Gene3D" id="3.40.50.1820">
    <property type="entry name" value="alpha/beta hydrolase"/>
    <property type="match status" value="1"/>
</dbReference>
<keyword evidence="2" id="KW-0378">Hydrolase</keyword>
<protein>
    <submittedName>
        <fullName evidence="2">Alpha/beta hydrolase</fullName>
    </submittedName>
</protein>
<dbReference type="SUPFAM" id="SSF53474">
    <property type="entry name" value="alpha/beta-Hydrolases"/>
    <property type="match status" value="1"/>
</dbReference>
<evidence type="ECO:0000313" key="3">
    <source>
        <dbReference type="Proteomes" id="UP000029833"/>
    </source>
</evidence>
<organism evidence="2 3">
    <name type="scientific">Cellulomonas cellasea DSM 20118</name>
    <dbReference type="NCBI Taxonomy" id="1408250"/>
    <lineage>
        <taxon>Bacteria</taxon>
        <taxon>Bacillati</taxon>
        <taxon>Actinomycetota</taxon>
        <taxon>Actinomycetes</taxon>
        <taxon>Micrococcales</taxon>
        <taxon>Cellulomonadaceae</taxon>
        <taxon>Cellulomonas</taxon>
    </lineage>
</organism>
<dbReference type="RefSeq" id="WP_034634542.1">
    <property type="nucleotide sequence ID" value="NZ_AXNT01000163.1"/>
</dbReference>
<dbReference type="EMBL" id="AXNT01000163">
    <property type="protein sequence ID" value="KGM00793.1"/>
    <property type="molecule type" value="Genomic_DNA"/>
</dbReference>
<comment type="caution">
    <text evidence="2">The sequence shown here is derived from an EMBL/GenBank/DDBJ whole genome shotgun (WGS) entry which is preliminary data.</text>
</comment>